<proteinExistence type="predicted"/>
<evidence type="ECO:0000313" key="3">
    <source>
        <dbReference type="Proteomes" id="UP000438699"/>
    </source>
</evidence>
<dbReference type="RefSeq" id="WP_151149377.1">
    <property type="nucleotide sequence ID" value="NZ_WAIE01000001.1"/>
</dbReference>
<feature type="region of interest" description="Disordered" evidence="1">
    <location>
        <begin position="1"/>
        <end position="35"/>
    </location>
</feature>
<dbReference type="EMBL" id="WAIE01000001">
    <property type="protein sequence ID" value="KAB1443077.1"/>
    <property type="molecule type" value="Genomic_DNA"/>
</dbReference>
<name>A0A6N6N7M8_9BACT</name>
<sequence>MTDDIKRGPGRPPTRNKPHEGTERAIRSGKLDGRTKAAKKIKQHTEDFRQDPIAHVTAELEDDVAVNKLLKDMLVGYIANNVDKLTPDEMGQLLQRLSVIQTCSVRAYNSLLDVVEEE</sequence>
<keyword evidence="3" id="KW-1185">Reference proteome</keyword>
<accession>A0A6N6N7M8</accession>
<gene>
    <name evidence="2" type="ORF">F8A88_02090</name>
</gene>
<evidence type="ECO:0000313" key="2">
    <source>
        <dbReference type="EMBL" id="KAB1443077.1"/>
    </source>
</evidence>
<comment type="caution">
    <text evidence="2">The sequence shown here is derived from an EMBL/GenBank/DDBJ whole genome shotgun (WGS) entry which is preliminary data.</text>
</comment>
<dbReference type="Proteomes" id="UP000438699">
    <property type="component" value="Unassembled WGS sequence"/>
</dbReference>
<evidence type="ECO:0000256" key="1">
    <source>
        <dbReference type="SAM" id="MobiDB-lite"/>
    </source>
</evidence>
<feature type="compositionally biased region" description="Basic and acidic residues" evidence="1">
    <location>
        <begin position="17"/>
        <end position="35"/>
    </location>
</feature>
<reference evidence="2 3" key="1">
    <citation type="journal article" date="2017" name="Int. J. Syst. Evol. Microbiol.">
        <title>Desulfovibrio senegalensis sp. nov., a mesophilic sulfate reducer isolated from marine sediment.</title>
        <authorList>
            <person name="Thioye A."/>
            <person name="Gam Z.B.A."/>
            <person name="Mbengue M."/>
            <person name="Cayol J.L."/>
            <person name="Joseph-Bartoli M."/>
            <person name="Toure-Kane C."/>
            <person name="Labat M."/>
        </authorList>
    </citation>
    <scope>NUCLEOTIDE SEQUENCE [LARGE SCALE GENOMIC DNA]</scope>
    <source>
        <strain evidence="2 3">DSM 101509</strain>
    </source>
</reference>
<organism evidence="2 3">
    <name type="scientific">Pseudodesulfovibrio senegalensis</name>
    <dbReference type="NCBI Taxonomy" id="1721087"/>
    <lineage>
        <taxon>Bacteria</taxon>
        <taxon>Pseudomonadati</taxon>
        <taxon>Thermodesulfobacteriota</taxon>
        <taxon>Desulfovibrionia</taxon>
        <taxon>Desulfovibrionales</taxon>
        <taxon>Desulfovibrionaceae</taxon>
    </lineage>
</organism>
<protein>
    <submittedName>
        <fullName evidence="2">Uncharacterized protein</fullName>
    </submittedName>
</protein>
<dbReference type="AlphaFoldDB" id="A0A6N6N7M8"/>